<reference evidence="1" key="1">
    <citation type="submission" date="2022-11" db="EMBL/GenBank/DDBJ databases">
        <title>Methylomonas rapida sp. nov., Carotenoid-Producing Obligate Methanotrophs with High Growth Characteristics and Biotechnological Potential.</title>
        <authorList>
            <person name="Tikhonova E.N."/>
            <person name="Suleimanov R.Z."/>
            <person name="Miroshnikov K."/>
            <person name="Oshkin I.Y."/>
            <person name="Belova S.E."/>
            <person name="Danilova O.V."/>
            <person name="Ashikhmin A."/>
            <person name="Konopkin A."/>
            <person name="But S.Y."/>
            <person name="Khmelenina V.N."/>
            <person name="Kuznetsov N."/>
            <person name="Pimenov N.V."/>
            <person name="Dedysh S.N."/>
        </authorList>
    </citation>
    <scope>NUCLEOTIDE SEQUENCE</scope>
    <source>
        <strain evidence="1">MP1</strain>
    </source>
</reference>
<protein>
    <submittedName>
        <fullName evidence="1">Uncharacterized protein</fullName>
    </submittedName>
</protein>
<name>A0ABY7GHK9_9GAMM</name>
<organism evidence="1 2">
    <name type="scientific">Methylomonas rapida</name>
    <dbReference type="NCBI Taxonomy" id="2963939"/>
    <lineage>
        <taxon>Bacteria</taxon>
        <taxon>Pseudomonadati</taxon>
        <taxon>Pseudomonadota</taxon>
        <taxon>Gammaproteobacteria</taxon>
        <taxon>Methylococcales</taxon>
        <taxon>Methylococcaceae</taxon>
        <taxon>Methylomonas</taxon>
    </lineage>
</organism>
<dbReference type="RefSeq" id="WP_255188723.1">
    <property type="nucleotide sequence ID" value="NZ_CP113517.1"/>
</dbReference>
<evidence type="ECO:0000313" key="2">
    <source>
        <dbReference type="Proteomes" id="UP001162780"/>
    </source>
</evidence>
<dbReference type="Proteomes" id="UP001162780">
    <property type="component" value="Chromosome"/>
</dbReference>
<proteinExistence type="predicted"/>
<accession>A0ABY7GHK9</accession>
<evidence type="ECO:0000313" key="1">
    <source>
        <dbReference type="EMBL" id="WAR43736.1"/>
    </source>
</evidence>
<keyword evidence="2" id="KW-1185">Reference proteome</keyword>
<gene>
    <name evidence="1" type="ORF">NM686_015295</name>
</gene>
<dbReference type="EMBL" id="CP113517">
    <property type="protein sequence ID" value="WAR43736.1"/>
    <property type="molecule type" value="Genomic_DNA"/>
</dbReference>
<sequence>MASKVKDTPVLRGKDAERFNKKMRESEQKIISKQEYNRMMAVFKSVRIVEN</sequence>